<organism evidence="1">
    <name type="scientific">Salmonella enterica subsp. enterica serovar Kottbus</name>
    <dbReference type="NCBI Taxonomy" id="224727"/>
    <lineage>
        <taxon>Bacteria</taxon>
        <taxon>Pseudomonadati</taxon>
        <taxon>Pseudomonadota</taxon>
        <taxon>Gammaproteobacteria</taxon>
        <taxon>Enterobacterales</taxon>
        <taxon>Enterobacteriaceae</taxon>
        <taxon>Salmonella</taxon>
    </lineage>
</organism>
<proteinExistence type="predicted"/>
<gene>
    <name evidence="1" type="ORF">DM035_23050</name>
</gene>
<accession>A0A5U6MF90</accession>
<evidence type="ECO:0000313" key="1">
    <source>
        <dbReference type="EMBL" id="EBQ9797007.1"/>
    </source>
</evidence>
<dbReference type="EMBL" id="AAGQTM010000033">
    <property type="protein sequence ID" value="EBQ9797007.1"/>
    <property type="molecule type" value="Genomic_DNA"/>
</dbReference>
<name>A0A5U6MF90_SALET</name>
<comment type="caution">
    <text evidence="1">The sequence shown here is derived from an EMBL/GenBank/DDBJ whole genome shotgun (WGS) entry which is preliminary data.</text>
</comment>
<reference evidence="1" key="1">
    <citation type="submission" date="2018-06" db="EMBL/GenBank/DDBJ databases">
        <authorList>
            <person name="Ashton P.M."/>
            <person name="Dallman T."/>
            <person name="Nair S."/>
            <person name="De Pinna E."/>
            <person name="Peters T."/>
            <person name="Grant K."/>
        </authorList>
    </citation>
    <scope>NUCLEOTIDE SEQUENCE</scope>
    <source>
        <strain evidence="1">430336</strain>
    </source>
</reference>
<sequence>MYPLQKRKSPTELTAGLEFIWSTIEAMATISDLHKKAPTKFRTRGYTKNIELPVMELRCRVPPGDFVNGAKTKPCAHSKTTKDQRHLHLTAQMRFTTTETG</sequence>
<protein>
    <submittedName>
        <fullName evidence="1">Uncharacterized protein</fullName>
    </submittedName>
</protein>
<dbReference type="AlphaFoldDB" id="A0A5U6MF90"/>